<dbReference type="GO" id="GO:1990116">
    <property type="term" value="P:ribosome-associated ubiquitin-dependent protein catabolic process"/>
    <property type="evidence" value="ECO:0007669"/>
    <property type="project" value="UniProtKB-UniRule"/>
</dbReference>
<keyword evidence="1" id="KW-0833">Ubl conjugation pathway</keyword>
<keyword evidence="1" id="KW-0863">Zinc-finger</keyword>
<proteinExistence type="inferred from homology"/>
<dbReference type="InterPro" id="IPR016024">
    <property type="entry name" value="ARM-type_fold"/>
</dbReference>
<keyword evidence="1" id="KW-0808">Transferase</keyword>
<dbReference type="AlphaFoldDB" id="S8E321"/>
<comment type="similarity">
    <text evidence="1">Belongs to the LTN1 family.</text>
</comment>
<dbReference type="Pfam" id="PF22958">
    <property type="entry name" value="Ltn1_1st"/>
    <property type="match status" value="1"/>
</dbReference>
<evidence type="ECO:0000313" key="4">
    <source>
        <dbReference type="Proteomes" id="UP000015453"/>
    </source>
</evidence>
<keyword evidence="1" id="KW-0479">Metal-binding</keyword>
<dbReference type="EC" id="2.3.2.27" evidence="1"/>
<comment type="catalytic activity">
    <reaction evidence="1">
        <text>S-ubiquitinyl-[E2 ubiquitin-conjugating enzyme]-L-cysteine + [acceptor protein]-L-lysine = [E2 ubiquitin-conjugating enzyme]-L-cysteine + N(6)-ubiquitinyl-[acceptor protein]-L-lysine.</text>
        <dbReference type="EC" id="2.3.2.27"/>
    </reaction>
</comment>
<dbReference type="Gene3D" id="1.25.10.10">
    <property type="entry name" value="Leucine-rich Repeat Variant"/>
    <property type="match status" value="1"/>
</dbReference>
<dbReference type="PANTHER" id="PTHR12389">
    <property type="entry name" value="ZINC FINGER PROTEIN 294"/>
    <property type="match status" value="1"/>
</dbReference>
<dbReference type="Proteomes" id="UP000015453">
    <property type="component" value="Unassembled WGS sequence"/>
</dbReference>
<dbReference type="GO" id="GO:0043023">
    <property type="term" value="F:ribosomal large subunit binding"/>
    <property type="evidence" value="ECO:0007669"/>
    <property type="project" value="TreeGrafter"/>
</dbReference>
<dbReference type="PANTHER" id="PTHR12389:SF0">
    <property type="entry name" value="E3 UBIQUITIN-PROTEIN LIGASE LISTERIN"/>
    <property type="match status" value="1"/>
</dbReference>
<dbReference type="InterPro" id="IPR054476">
    <property type="entry name" value="Ltn1_N"/>
</dbReference>
<sequence length="606" mass="68283">MGRSKGEAARAKSRPSSSSVAASLLPSATVAVGFGGYVGSSRVDSALTSTSDASAFLDLDSEIAQHLKRLSRKDPITKVKALQLLSQLIKEKTAKDVVAVVPLWIFEYKKLLVDYNREVRRSTHDTMTNIVSIVRRDLAVYLKPLMGPWWFSQFDSVNEVSQAARRSFQAAFPAQEKRVEALMMYSSEIFAYIEENLKLTPQSLSDKSAALDELEEVHKQVIASSLMAFAALVDLLASHSESLTNVNAESKISFRVRTVALPNAKELFSNHKYFLDYLKSKSAAIRSAAYSLIKSCIENIPHAVCEGDLKLLSGVILGSFQERNPACHSTMWDTLLFFGKRFPDSWAAINTQKTVFSRLYSFLRNGCFGSQQVSYPALVILLETIPPTAITWNTFFLEFFQSLWDGRKLAYSSLVDLLSLLQAVEECYIWGLRNDSRHVWILFCDGEDEVQRFKHFFVNEILFGLLWSDYMLASSSSCADMTKPIDKEPRDSMNFRHSIDYASNLGKCIVKILSGIYSVDHDLLLVFSSRFQENCLDIFQIPENCSHNVNWAVKFIQLLEEHAQGETWVLTYILGPALEKLFPLAASLVSHLEKSYALLCVSFFFF</sequence>
<keyword evidence="1" id="KW-0862">Zinc</keyword>
<evidence type="ECO:0000256" key="1">
    <source>
        <dbReference type="RuleBase" id="RU367090"/>
    </source>
</evidence>
<dbReference type="InterPro" id="IPR011989">
    <property type="entry name" value="ARM-like"/>
</dbReference>
<dbReference type="EMBL" id="AUSU01001828">
    <property type="protein sequence ID" value="EPS70098.1"/>
    <property type="molecule type" value="Genomic_DNA"/>
</dbReference>
<dbReference type="GO" id="GO:0005829">
    <property type="term" value="C:cytosol"/>
    <property type="evidence" value="ECO:0007669"/>
    <property type="project" value="UniProtKB-UniRule"/>
</dbReference>
<dbReference type="OrthoDB" id="897996at2759"/>
<name>S8E321_9LAMI</name>
<evidence type="ECO:0000259" key="2">
    <source>
        <dbReference type="Pfam" id="PF22958"/>
    </source>
</evidence>
<organism evidence="3 4">
    <name type="scientific">Genlisea aurea</name>
    <dbReference type="NCBI Taxonomy" id="192259"/>
    <lineage>
        <taxon>Eukaryota</taxon>
        <taxon>Viridiplantae</taxon>
        <taxon>Streptophyta</taxon>
        <taxon>Embryophyta</taxon>
        <taxon>Tracheophyta</taxon>
        <taxon>Spermatophyta</taxon>
        <taxon>Magnoliopsida</taxon>
        <taxon>eudicotyledons</taxon>
        <taxon>Gunneridae</taxon>
        <taxon>Pentapetalae</taxon>
        <taxon>asterids</taxon>
        <taxon>lamiids</taxon>
        <taxon>Lamiales</taxon>
        <taxon>Lentibulariaceae</taxon>
        <taxon>Genlisea</taxon>
    </lineage>
</organism>
<keyword evidence="4" id="KW-1185">Reference proteome</keyword>
<dbReference type="InterPro" id="IPR039795">
    <property type="entry name" value="LTN1/Rkr1"/>
</dbReference>
<dbReference type="GO" id="GO:1990112">
    <property type="term" value="C:RQC complex"/>
    <property type="evidence" value="ECO:0007669"/>
    <property type="project" value="UniProtKB-UniRule"/>
</dbReference>
<dbReference type="GO" id="GO:0016567">
    <property type="term" value="P:protein ubiquitination"/>
    <property type="evidence" value="ECO:0007669"/>
    <property type="project" value="UniProtKB-UniPathway"/>
</dbReference>
<evidence type="ECO:0000313" key="3">
    <source>
        <dbReference type="EMBL" id="EPS70098.1"/>
    </source>
</evidence>
<protein>
    <recommendedName>
        <fullName evidence="1">E3 ubiquitin-protein ligase listerin</fullName>
        <ecNumber evidence="1">2.3.2.27</ecNumber>
    </recommendedName>
    <alternativeName>
        <fullName evidence="1">RING-type E3 ubiquitin transferase listerin</fullName>
    </alternativeName>
</protein>
<accession>S8E321</accession>
<comment type="function">
    <text evidence="1">E3 ubiquitin-protein ligase. Component of the ribosome quality control complex (RQC), a ribosome-associated complex that mediates ubiquitination and extraction of incompletely synthesized nascent chains for proteasomal degradation.</text>
</comment>
<comment type="caution">
    <text evidence="3">The sequence shown here is derived from an EMBL/GenBank/DDBJ whole genome shotgun (WGS) entry which is preliminary data.</text>
</comment>
<dbReference type="GO" id="GO:0008270">
    <property type="term" value="F:zinc ion binding"/>
    <property type="evidence" value="ECO:0007669"/>
    <property type="project" value="UniProtKB-KW"/>
</dbReference>
<gene>
    <name evidence="3" type="ORF">M569_04664</name>
</gene>
<feature type="non-terminal residue" evidence="3">
    <location>
        <position position="606"/>
    </location>
</feature>
<dbReference type="SUPFAM" id="SSF48371">
    <property type="entry name" value="ARM repeat"/>
    <property type="match status" value="1"/>
</dbReference>
<dbReference type="GO" id="GO:0072344">
    <property type="term" value="P:rescue of stalled ribosome"/>
    <property type="evidence" value="ECO:0007669"/>
    <property type="project" value="UniProtKB-UniRule"/>
</dbReference>
<dbReference type="GO" id="GO:0061630">
    <property type="term" value="F:ubiquitin protein ligase activity"/>
    <property type="evidence" value="ECO:0007669"/>
    <property type="project" value="UniProtKB-UniRule"/>
</dbReference>
<reference evidence="3 4" key="1">
    <citation type="journal article" date="2013" name="BMC Genomics">
        <title>The miniature genome of a carnivorous plant Genlisea aurea contains a low number of genes and short non-coding sequences.</title>
        <authorList>
            <person name="Leushkin E.V."/>
            <person name="Sutormin R.A."/>
            <person name="Nabieva E.R."/>
            <person name="Penin A.A."/>
            <person name="Kondrashov A.S."/>
            <person name="Logacheva M.D."/>
        </authorList>
    </citation>
    <scope>NUCLEOTIDE SEQUENCE [LARGE SCALE GENOMIC DNA]</scope>
</reference>
<comment type="subunit">
    <text evidence="1">Component of the ribosome quality control complex (RQC).</text>
</comment>
<comment type="pathway">
    <text evidence="1">Protein modification; protein ubiquitination.</text>
</comment>
<feature type="domain" description="E3 ubiquitin-protein ligase listerin N-terminal" evidence="2">
    <location>
        <begin position="60"/>
        <end position="385"/>
    </location>
</feature>
<dbReference type="UniPathway" id="UPA00143"/>